<reference evidence="2 3" key="1">
    <citation type="submission" date="2014-11" db="EMBL/GenBank/DDBJ databases">
        <authorList>
            <person name="Diene M.Seydina."/>
        </authorList>
    </citation>
    <scope>NUCLEOTIDE SEQUENCE [LARGE SCALE GENOMIC DNA]</scope>
    <source>
        <strain evidence="2 3">Neisseria meningitidis CHUV</strain>
    </source>
</reference>
<evidence type="ECO:0000313" key="2">
    <source>
        <dbReference type="EMBL" id="CRY98616.1"/>
    </source>
</evidence>
<dbReference type="Pfam" id="PF06097">
    <property type="entry name" value="DUF945"/>
    <property type="match status" value="1"/>
</dbReference>
<evidence type="ECO:0000313" key="3">
    <source>
        <dbReference type="Proteomes" id="UP000182715"/>
    </source>
</evidence>
<evidence type="ECO:0008006" key="4">
    <source>
        <dbReference type="Google" id="ProtNLM"/>
    </source>
</evidence>
<feature type="region of interest" description="Disordered" evidence="1">
    <location>
        <begin position="498"/>
        <end position="520"/>
    </location>
</feature>
<dbReference type="EMBL" id="CVTF01000010">
    <property type="protein sequence ID" value="CRY98616.1"/>
    <property type="molecule type" value="Genomic_DNA"/>
</dbReference>
<sequence>MFEVMKKPLISVAAALLGVALGTPYYLGVKAEESLTQQQKILQEAGFLTVESHQYERGWFTSTETTVIRLKPELLNNARKYLPDNLKTVLEQPVTLVNHITHGPFAGGFGTQAYIETEFKYAPETEKVLERFFGKQVPVSLANTVYFNGSGKMEVSVPAFDYEELSGIRLHWEGLTGKTVYQKGFKSYRNSYDAPLFKIKLADKGDAAFEKAHFDSETSDGINPLALGSSNLTLEKFSLEWKEGVDYNVKLNELVNLVTDLQIGAFINPNGSIAPSKIEVGKLAFSTKTGESGAFINSEGQFRFDTLVYGDEKYGPLDIHIAAEHLDASALTVLKRKFAQISAKKMTEEQIRNDLIAAVKGEASGLFTNNPVLDIKTFRFTLPSGKIDVGGKIMFKDMKKEDLNQLGLMLKKTEADIRMSIPQKMLEDLAVSQAGNIFSVNAEDEAEGRASLDDINETLRLMVDSTVQSMAREKYLTLNGDQIDTAISLKNNQLKLNGKTLQNEPEPDFDEGGMVSEPQQ</sequence>
<dbReference type="InterPro" id="IPR010352">
    <property type="entry name" value="DUF945"/>
</dbReference>
<name>A0A0H5QB29_NEIMI</name>
<accession>A0A0H5QB29</accession>
<evidence type="ECO:0000256" key="1">
    <source>
        <dbReference type="SAM" id="MobiDB-lite"/>
    </source>
</evidence>
<dbReference type="Proteomes" id="UP000182715">
    <property type="component" value="Unassembled WGS sequence"/>
</dbReference>
<protein>
    <recommendedName>
        <fullName evidence="4">Secreted protein</fullName>
    </recommendedName>
</protein>
<proteinExistence type="predicted"/>
<dbReference type="AlphaFoldDB" id="A0A0H5QB29"/>
<organism evidence="2 3">
    <name type="scientific">Neisseria meningitidis serogroup B</name>
    <dbReference type="NCBI Taxonomy" id="491"/>
    <lineage>
        <taxon>Bacteria</taxon>
        <taxon>Pseudomonadati</taxon>
        <taxon>Pseudomonadota</taxon>
        <taxon>Betaproteobacteria</taxon>
        <taxon>Neisseriales</taxon>
        <taxon>Neisseriaceae</taxon>
        <taxon>Neisseria</taxon>
    </lineage>
</organism>